<evidence type="ECO:0000313" key="5">
    <source>
        <dbReference type="Proteomes" id="UP001155587"/>
    </source>
</evidence>
<name>A0A9X3CSB1_9VIBR</name>
<keyword evidence="5" id="KW-1185">Reference proteome</keyword>
<comment type="caution">
    <text evidence="4">The sequence shown here is derived from an EMBL/GenBank/DDBJ whole genome shotgun (WGS) entry which is preliminary data.</text>
</comment>
<dbReference type="AlphaFoldDB" id="A0A9X3CSB1"/>
<dbReference type="RefSeq" id="WP_265677113.1">
    <property type="nucleotide sequence ID" value="NZ_JAKRRY010000041.1"/>
</dbReference>
<accession>A0A9X3CSB1</accession>
<keyword evidence="1 2" id="KW-0732">Signal</keyword>
<proteinExistence type="predicted"/>
<reference evidence="4" key="1">
    <citation type="submission" date="2022-02" db="EMBL/GenBank/DDBJ databases">
        <title>Vibrio sp. nov, a new bacterium isolated from seawater.</title>
        <authorList>
            <person name="Yuan Y."/>
        </authorList>
    </citation>
    <scope>NUCLEOTIDE SEQUENCE</scope>
    <source>
        <strain evidence="4">ZSDZ65</strain>
    </source>
</reference>
<gene>
    <name evidence="4" type="ORF">MD535_21600</name>
</gene>
<dbReference type="Gene3D" id="2.40.160.20">
    <property type="match status" value="1"/>
</dbReference>
<feature type="signal peptide" evidence="2">
    <location>
        <begin position="1"/>
        <end position="22"/>
    </location>
</feature>
<dbReference type="EMBL" id="JAKRRY010000041">
    <property type="protein sequence ID" value="MCW8348586.1"/>
    <property type="molecule type" value="Genomic_DNA"/>
</dbReference>
<dbReference type="InterPro" id="IPR011250">
    <property type="entry name" value="OMP/PagP_B-barrel"/>
</dbReference>
<dbReference type="Pfam" id="PF13505">
    <property type="entry name" value="OMP_b-brl"/>
    <property type="match status" value="1"/>
</dbReference>
<feature type="chain" id="PRO_5040978020" evidence="2">
    <location>
        <begin position="23"/>
        <end position="178"/>
    </location>
</feature>
<sequence>MTFSKFILPALFAFSAAAPAFASNNTDVSGHRVGLGYSNTDLVIDNSGLDWGDGIKLEYGYDINRIVGINASYQNNNGKTGNLEIDGSNYKIDTDLGYMFTLDGWAIKPYGAVGLIRANETQTRSNGKTFSNKETSLMGGFGVRANIDMGLYTDLRYDFYNVNNLNTDQLSLTVGYKF</sequence>
<evidence type="ECO:0000313" key="4">
    <source>
        <dbReference type="EMBL" id="MCW8348586.1"/>
    </source>
</evidence>
<dbReference type="InterPro" id="IPR027385">
    <property type="entry name" value="Beta-barrel_OMP"/>
</dbReference>
<dbReference type="SUPFAM" id="SSF56925">
    <property type="entry name" value="OMPA-like"/>
    <property type="match status" value="1"/>
</dbReference>
<evidence type="ECO:0000256" key="2">
    <source>
        <dbReference type="SAM" id="SignalP"/>
    </source>
</evidence>
<evidence type="ECO:0000256" key="1">
    <source>
        <dbReference type="ARBA" id="ARBA00022729"/>
    </source>
</evidence>
<evidence type="ECO:0000259" key="3">
    <source>
        <dbReference type="Pfam" id="PF13505"/>
    </source>
</evidence>
<organism evidence="4 5">
    <name type="scientific">Vibrio qingdaonensis</name>
    <dbReference type="NCBI Taxonomy" id="2829491"/>
    <lineage>
        <taxon>Bacteria</taxon>
        <taxon>Pseudomonadati</taxon>
        <taxon>Pseudomonadota</taxon>
        <taxon>Gammaproteobacteria</taxon>
        <taxon>Vibrionales</taxon>
        <taxon>Vibrionaceae</taxon>
        <taxon>Vibrio</taxon>
    </lineage>
</organism>
<feature type="domain" description="Outer membrane protein beta-barrel" evidence="3">
    <location>
        <begin position="8"/>
        <end position="178"/>
    </location>
</feature>
<protein>
    <submittedName>
        <fullName evidence="4">Porin family protein</fullName>
    </submittedName>
</protein>
<dbReference type="Proteomes" id="UP001155587">
    <property type="component" value="Unassembled WGS sequence"/>
</dbReference>